<dbReference type="Proteomes" id="UP000694405">
    <property type="component" value="Chromosome 6"/>
</dbReference>
<evidence type="ECO:0000313" key="1">
    <source>
        <dbReference type="Ensembl" id="ENSMUNP00000023092.1"/>
    </source>
</evidence>
<keyword evidence="2" id="KW-1185">Reference proteome</keyword>
<dbReference type="AlphaFoldDB" id="A0A8V5FS08"/>
<proteinExistence type="predicted"/>
<evidence type="ECO:0000313" key="2">
    <source>
        <dbReference type="Proteomes" id="UP000694405"/>
    </source>
</evidence>
<sequence length="85" mass="9774">MKLLTHSLMLYKTVTSYSLGNSSIDHVREKMLISKMLKTDTAIKQIFGQEMIGKFLKAKVLLHSKNFLSIEERSKTNRMTTPRAN</sequence>
<reference evidence="1" key="2">
    <citation type="submission" date="2025-08" db="UniProtKB">
        <authorList>
            <consortium name="Ensembl"/>
        </authorList>
    </citation>
    <scope>IDENTIFICATION</scope>
</reference>
<reference evidence="1" key="3">
    <citation type="submission" date="2025-09" db="UniProtKB">
        <authorList>
            <consortium name="Ensembl"/>
        </authorList>
    </citation>
    <scope>IDENTIFICATION</scope>
</reference>
<organism evidence="1 2">
    <name type="scientific">Melopsittacus undulatus</name>
    <name type="common">Budgerigar</name>
    <name type="synonym">Psittacus undulatus</name>
    <dbReference type="NCBI Taxonomy" id="13146"/>
    <lineage>
        <taxon>Eukaryota</taxon>
        <taxon>Metazoa</taxon>
        <taxon>Chordata</taxon>
        <taxon>Craniata</taxon>
        <taxon>Vertebrata</taxon>
        <taxon>Euteleostomi</taxon>
        <taxon>Archelosauria</taxon>
        <taxon>Archosauria</taxon>
        <taxon>Dinosauria</taxon>
        <taxon>Saurischia</taxon>
        <taxon>Theropoda</taxon>
        <taxon>Coelurosauria</taxon>
        <taxon>Aves</taxon>
        <taxon>Neognathae</taxon>
        <taxon>Neoaves</taxon>
        <taxon>Telluraves</taxon>
        <taxon>Australaves</taxon>
        <taxon>Psittaciformes</taxon>
        <taxon>Psittaculidae</taxon>
        <taxon>Melopsittacus</taxon>
    </lineage>
</organism>
<reference evidence="1" key="1">
    <citation type="submission" date="2020-03" db="EMBL/GenBank/DDBJ databases">
        <title>Melopsittacus undulatus (budgerigar) genome, bMelUnd1, maternal haplotype with Z.</title>
        <authorList>
            <person name="Gedman G."/>
            <person name="Mountcastle J."/>
            <person name="Haase B."/>
            <person name="Formenti G."/>
            <person name="Wright T."/>
            <person name="Apodaca J."/>
            <person name="Pelan S."/>
            <person name="Chow W."/>
            <person name="Rhie A."/>
            <person name="Howe K."/>
            <person name="Fedrigo O."/>
            <person name="Jarvis E.D."/>
        </authorList>
    </citation>
    <scope>NUCLEOTIDE SEQUENCE [LARGE SCALE GENOMIC DNA]</scope>
</reference>
<dbReference type="Ensembl" id="ENSMUNT00000025762.1">
    <property type="protein sequence ID" value="ENSMUNP00000023092.1"/>
    <property type="gene ID" value="ENSMUNG00000019764.1"/>
</dbReference>
<protein>
    <submittedName>
        <fullName evidence="1">Uncharacterized protein</fullName>
    </submittedName>
</protein>
<name>A0A8V5FS08_MELUD</name>
<accession>A0A8V5FS08</accession>